<organism evidence="5 6">
    <name type="scientific">Candidatus Aveggerthella stercoripullorum</name>
    <dbReference type="NCBI Taxonomy" id="2840688"/>
    <lineage>
        <taxon>Bacteria</taxon>
        <taxon>Bacillati</taxon>
        <taxon>Actinomycetota</taxon>
        <taxon>Coriobacteriia</taxon>
        <taxon>Eggerthellales</taxon>
        <taxon>Eggerthellaceae</taxon>
        <taxon>Eggerthellaceae incertae sedis</taxon>
        <taxon>Candidatus Aveggerthella</taxon>
    </lineage>
</organism>
<dbReference type="PANTHER" id="PTHR46796">
    <property type="entry name" value="HTH-TYPE TRANSCRIPTIONAL ACTIVATOR RHAS-RELATED"/>
    <property type="match status" value="1"/>
</dbReference>
<dbReference type="AlphaFoldDB" id="A0A9D1D3C2"/>
<dbReference type="Proteomes" id="UP000824261">
    <property type="component" value="Unassembled WGS sequence"/>
</dbReference>
<keyword evidence="1" id="KW-0805">Transcription regulation</keyword>
<evidence type="ECO:0000259" key="4">
    <source>
        <dbReference type="PROSITE" id="PS01124"/>
    </source>
</evidence>
<dbReference type="InterPro" id="IPR009057">
    <property type="entry name" value="Homeodomain-like_sf"/>
</dbReference>
<dbReference type="Gene3D" id="1.10.10.60">
    <property type="entry name" value="Homeodomain-like"/>
    <property type="match status" value="1"/>
</dbReference>
<reference evidence="5" key="1">
    <citation type="submission" date="2020-10" db="EMBL/GenBank/DDBJ databases">
        <authorList>
            <person name="Gilroy R."/>
        </authorList>
    </citation>
    <scope>NUCLEOTIDE SEQUENCE</scope>
    <source>
        <strain evidence="5">ChiGjej1B1-2707</strain>
    </source>
</reference>
<evidence type="ECO:0000313" key="5">
    <source>
        <dbReference type="EMBL" id="HIR02029.1"/>
    </source>
</evidence>
<evidence type="ECO:0000256" key="2">
    <source>
        <dbReference type="ARBA" id="ARBA00023125"/>
    </source>
</evidence>
<dbReference type="SMART" id="SM00342">
    <property type="entry name" value="HTH_ARAC"/>
    <property type="match status" value="1"/>
</dbReference>
<proteinExistence type="predicted"/>
<reference evidence="5" key="2">
    <citation type="journal article" date="2021" name="PeerJ">
        <title>Extensive microbial diversity within the chicken gut microbiome revealed by metagenomics and culture.</title>
        <authorList>
            <person name="Gilroy R."/>
            <person name="Ravi A."/>
            <person name="Getino M."/>
            <person name="Pursley I."/>
            <person name="Horton D.L."/>
            <person name="Alikhan N.F."/>
            <person name="Baker D."/>
            <person name="Gharbi K."/>
            <person name="Hall N."/>
            <person name="Watson M."/>
            <person name="Adriaenssens E.M."/>
            <person name="Foster-Nyarko E."/>
            <person name="Jarju S."/>
            <person name="Secka A."/>
            <person name="Antonio M."/>
            <person name="Oren A."/>
            <person name="Chaudhuri R.R."/>
            <person name="La Ragione R."/>
            <person name="Hildebrand F."/>
            <person name="Pallen M.J."/>
        </authorList>
    </citation>
    <scope>NUCLEOTIDE SEQUENCE</scope>
    <source>
        <strain evidence="5">ChiGjej1B1-2707</strain>
    </source>
</reference>
<dbReference type="SUPFAM" id="SSF46689">
    <property type="entry name" value="Homeodomain-like"/>
    <property type="match status" value="2"/>
</dbReference>
<dbReference type="InterPro" id="IPR050204">
    <property type="entry name" value="AraC_XylS_family_regulators"/>
</dbReference>
<keyword evidence="3" id="KW-0804">Transcription</keyword>
<comment type="caution">
    <text evidence="5">The sequence shown here is derived from an EMBL/GenBank/DDBJ whole genome shotgun (WGS) entry which is preliminary data.</text>
</comment>
<feature type="domain" description="HTH araC/xylS-type" evidence="4">
    <location>
        <begin position="243"/>
        <end position="341"/>
    </location>
</feature>
<dbReference type="PROSITE" id="PS01124">
    <property type="entry name" value="HTH_ARAC_FAMILY_2"/>
    <property type="match status" value="1"/>
</dbReference>
<sequence>MGDGIAGGQKNPSQTESPLARVLRMHVCCLHLQAAEPDVATRPGVHLKVDPAWGQGSFWHYALDDDMAVFSCELSRTAESNLACLTPDYFSIVLRRRTQMTRQRLADCAQAKPPTTVTRYEHATVVGSAWKGQAFIAGPRERERLRTVGIILLPRALQRLSLRCQCDPLMLAGAIAALDGTKTVRGLPEVLDDIERARPSAVVARAYYESKVTEAASLIVDWSLKAAGASHKSLSAVDRTALNRTRRHLADNLDRTVPTDELCAVACMSASKLTGLFKATEGVTPQEYARALRMEQACKLLARTDLPLSAIASQLGFRRQGSFSEAFKDRFRITPREYRNLASER</sequence>
<dbReference type="Pfam" id="PF12833">
    <property type="entry name" value="HTH_18"/>
    <property type="match status" value="1"/>
</dbReference>
<protein>
    <submittedName>
        <fullName evidence="5">Helix-turn-helix transcriptional regulator</fullName>
    </submittedName>
</protein>
<keyword evidence="2" id="KW-0238">DNA-binding</keyword>
<gene>
    <name evidence="5" type="ORF">IAA69_07200</name>
</gene>
<evidence type="ECO:0000313" key="6">
    <source>
        <dbReference type="Proteomes" id="UP000824261"/>
    </source>
</evidence>
<dbReference type="PROSITE" id="PS00041">
    <property type="entry name" value="HTH_ARAC_FAMILY_1"/>
    <property type="match status" value="1"/>
</dbReference>
<dbReference type="EMBL" id="DVGB01000089">
    <property type="protein sequence ID" value="HIR02029.1"/>
    <property type="molecule type" value="Genomic_DNA"/>
</dbReference>
<dbReference type="PANTHER" id="PTHR46796:SF6">
    <property type="entry name" value="ARAC SUBFAMILY"/>
    <property type="match status" value="1"/>
</dbReference>
<evidence type="ECO:0000256" key="1">
    <source>
        <dbReference type="ARBA" id="ARBA00023015"/>
    </source>
</evidence>
<dbReference type="GO" id="GO:0043565">
    <property type="term" value="F:sequence-specific DNA binding"/>
    <property type="evidence" value="ECO:0007669"/>
    <property type="project" value="InterPro"/>
</dbReference>
<evidence type="ECO:0000256" key="3">
    <source>
        <dbReference type="ARBA" id="ARBA00023163"/>
    </source>
</evidence>
<name>A0A9D1D3C2_9ACTN</name>
<dbReference type="GO" id="GO:0003700">
    <property type="term" value="F:DNA-binding transcription factor activity"/>
    <property type="evidence" value="ECO:0007669"/>
    <property type="project" value="InterPro"/>
</dbReference>
<dbReference type="InterPro" id="IPR018060">
    <property type="entry name" value="HTH_AraC"/>
</dbReference>
<dbReference type="InterPro" id="IPR018062">
    <property type="entry name" value="HTH_AraC-typ_CS"/>
</dbReference>
<accession>A0A9D1D3C2</accession>